<protein>
    <submittedName>
        <fullName evidence="1">Uncharacterized protein</fullName>
    </submittedName>
</protein>
<comment type="caution">
    <text evidence="1">The sequence shown here is derived from an EMBL/GenBank/DDBJ whole genome shotgun (WGS) entry which is preliminary data.</text>
</comment>
<reference evidence="2" key="1">
    <citation type="submission" date="2018-06" db="EMBL/GenBank/DDBJ databases">
        <title>Aestuariibacter litoralis strain KCTC 52945T.</title>
        <authorList>
            <person name="Li X."/>
            <person name="Salam N."/>
            <person name="Li J.-L."/>
            <person name="Chen Y.-M."/>
            <person name="Yang Z.-W."/>
            <person name="Zhang L.-Y."/>
            <person name="Han M.-X."/>
            <person name="Xiao M."/>
            <person name="Li W.-J."/>
        </authorList>
    </citation>
    <scope>NUCLEOTIDE SEQUENCE [LARGE SCALE GENOMIC DNA]</scope>
    <source>
        <strain evidence="2">KCTC 52945</strain>
    </source>
</reference>
<dbReference type="AlphaFoldDB" id="A0A2W2ARZ7"/>
<gene>
    <name evidence="1" type="ORF">DK847_19365</name>
</gene>
<evidence type="ECO:0000313" key="2">
    <source>
        <dbReference type="Proteomes" id="UP000248795"/>
    </source>
</evidence>
<keyword evidence="2" id="KW-1185">Reference proteome</keyword>
<sequence length="209" mass="23042">MVGGGAMNNFFNRIADYRLKSMRQQIYASAGPCPELFSSLRSYRLDQETVQAYAGIYSVTLASFTKVSDGDAIFEIDIDGQPTAVIEALLYDDELEQQVADLVAWPLHDPDNFATALGPHAGADVLGVEHMVMRKGRPLRVYRTPLEWLQAGCNGCVPLTEIGGRFWLNRAGGPFLVGCLDEARWLRDYLGVSAVCHCILLPFNGRRAA</sequence>
<proteinExistence type="predicted"/>
<dbReference type="EMBL" id="QKVK01000013">
    <property type="protein sequence ID" value="PZF75260.1"/>
    <property type="molecule type" value="Genomic_DNA"/>
</dbReference>
<accession>A0A2W2ARZ7</accession>
<dbReference type="Proteomes" id="UP000248795">
    <property type="component" value="Unassembled WGS sequence"/>
</dbReference>
<name>A0A2W2ARZ7_9HYPH</name>
<organism evidence="1 2">
    <name type="scientific">Aestuariivirga litoralis</name>
    <dbReference type="NCBI Taxonomy" id="2650924"/>
    <lineage>
        <taxon>Bacteria</taxon>
        <taxon>Pseudomonadati</taxon>
        <taxon>Pseudomonadota</taxon>
        <taxon>Alphaproteobacteria</taxon>
        <taxon>Hyphomicrobiales</taxon>
        <taxon>Aestuariivirgaceae</taxon>
        <taxon>Aestuariivirga</taxon>
    </lineage>
</organism>
<evidence type="ECO:0000313" key="1">
    <source>
        <dbReference type="EMBL" id="PZF75260.1"/>
    </source>
</evidence>